<feature type="domain" description="Type I restriction modification DNA specificity" evidence="5">
    <location>
        <begin position="300"/>
        <end position="427"/>
    </location>
</feature>
<accession>A0A7W2R395</accession>
<comment type="similarity">
    <text evidence="1">Belongs to the type-I restriction system S methylase family.</text>
</comment>
<dbReference type="InterPro" id="IPR000055">
    <property type="entry name" value="Restrct_endonuc_typeI_TRD"/>
</dbReference>
<protein>
    <submittedName>
        <fullName evidence="6">Restriction endonuclease subunit S</fullName>
    </submittedName>
</protein>
<dbReference type="PANTHER" id="PTHR30408:SF12">
    <property type="entry name" value="TYPE I RESTRICTION ENZYME MJAVIII SPECIFICITY SUBUNIT"/>
    <property type="match status" value="1"/>
</dbReference>
<dbReference type="Pfam" id="PF01420">
    <property type="entry name" value="Methylase_S"/>
    <property type="match status" value="2"/>
</dbReference>
<feature type="domain" description="Type I restriction modification DNA specificity" evidence="5">
    <location>
        <begin position="43"/>
        <end position="216"/>
    </location>
</feature>
<keyword evidence="6" id="KW-0540">Nuclease</keyword>
<name>A0A7W2R395_9FLAO</name>
<dbReference type="InterPro" id="IPR052021">
    <property type="entry name" value="Type-I_RS_S_subunit"/>
</dbReference>
<evidence type="ECO:0000259" key="5">
    <source>
        <dbReference type="Pfam" id="PF01420"/>
    </source>
</evidence>
<feature type="compositionally biased region" description="Polar residues" evidence="4">
    <location>
        <begin position="16"/>
        <end position="26"/>
    </location>
</feature>
<dbReference type="GO" id="GO:0004519">
    <property type="term" value="F:endonuclease activity"/>
    <property type="evidence" value="ECO:0007669"/>
    <property type="project" value="UniProtKB-KW"/>
</dbReference>
<dbReference type="RefSeq" id="WP_182203932.1">
    <property type="nucleotide sequence ID" value="NZ_JACGLT010000004.1"/>
</dbReference>
<keyword evidence="2" id="KW-0680">Restriction system</keyword>
<evidence type="ECO:0000256" key="1">
    <source>
        <dbReference type="ARBA" id="ARBA00010923"/>
    </source>
</evidence>
<evidence type="ECO:0000313" key="6">
    <source>
        <dbReference type="EMBL" id="MBA6152398.1"/>
    </source>
</evidence>
<dbReference type="PANTHER" id="PTHR30408">
    <property type="entry name" value="TYPE-1 RESTRICTION ENZYME ECOKI SPECIFICITY PROTEIN"/>
    <property type="match status" value="1"/>
</dbReference>
<reference evidence="6 7" key="1">
    <citation type="submission" date="2020-07" db="EMBL/GenBank/DDBJ databases">
        <title>Bacterium isolated from marine sediment.</title>
        <authorList>
            <person name="Shang D."/>
        </authorList>
    </citation>
    <scope>NUCLEOTIDE SEQUENCE [LARGE SCALE GENOMIC DNA]</scope>
    <source>
        <strain evidence="6 7">F6074</strain>
    </source>
</reference>
<dbReference type="SUPFAM" id="SSF116734">
    <property type="entry name" value="DNA methylase specificity domain"/>
    <property type="match status" value="2"/>
</dbReference>
<dbReference type="EMBL" id="JACGLT010000004">
    <property type="protein sequence ID" value="MBA6152398.1"/>
    <property type="molecule type" value="Genomic_DNA"/>
</dbReference>
<evidence type="ECO:0000256" key="3">
    <source>
        <dbReference type="ARBA" id="ARBA00023125"/>
    </source>
</evidence>
<evidence type="ECO:0000256" key="2">
    <source>
        <dbReference type="ARBA" id="ARBA00022747"/>
    </source>
</evidence>
<keyword evidence="3" id="KW-0238">DNA-binding</keyword>
<dbReference type="GO" id="GO:0009307">
    <property type="term" value="P:DNA restriction-modification system"/>
    <property type="evidence" value="ECO:0007669"/>
    <property type="project" value="UniProtKB-KW"/>
</dbReference>
<sequence>MHNINSQIGSKEKKPLTTSPPKSTVQTYSRYKDSGVEWLGEIPEHWEVRKIKYLFKEKNSLFIDGDWIESKDLGSDEVYYFTTGNIREIKFYDKERSYISNDTFRRLNCTAIAENDILISRLNVPLGRCCIAPKFDKKSIVSVDVCVFRPDKGFNRGFLVYLMNSPQYFTHTENEARGAIMKRISRSILGNIDIPIPPLQEQTAIANFLDDKTEKIDQAICIKKQQIALLKERKQILIHKAVTRGLDDYVPLKDSGVKWVGEIPEHWASVSFRRISSLQQGLQIAIDKRLEEPIGDALEYITTKSIHNPNDPKHYVTKPKENVICDYQDVLLGRTGNTGEVVTNIRGVFHNNFFKIDYDKNKIERDFLVNYLNTQGIQELIMLSAGVTTIPDLNHGEFLSLPIVLPPLSEQKEISKYIERASQKIDTAISLKQQEIAKLQEYKRSLINSVVTGKVKVC</sequence>
<dbReference type="CDD" id="cd17263">
    <property type="entry name" value="RMtype1_S_AbaB8300I-TRD1-CR1_like"/>
    <property type="match status" value="1"/>
</dbReference>
<feature type="region of interest" description="Disordered" evidence="4">
    <location>
        <begin position="1"/>
        <end position="26"/>
    </location>
</feature>
<proteinExistence type="inferred from homology"/>
<dbReference type="InterPro" id="IPR044946">
    <property type="entry name" value="Restrct_endonuc_typeI_TRD_sf"/>
</dbReference>
<dbReference type="Gene3D" id="3.90.220.20">
    <property type="entry name" value="DNA methylase specificity domains"/>
    <property type="match status" value="2"/>
</dbReference>
<keyword evidence="6" id="KW-0378">Hydrolase</keyword>
<dbReference type="AlphaFoldDB" id="A0A7W2R395"/>
<evidence type="ECO:0000313" key="7">
    <source>
        <dbReference type="Proteomes" id="UP000541857"/>
    </source>
</evidence>
<dbReference type="Proteomes" id="UP000541857">
    <property type="component" value="Unassembled WGS sequence"/>
</dbReference>
<gene>
    <name evidence="6" type="ORF">H3Z82_06635</name>
</gene>
<evidence type="ECO:0000256" key="4">
    <source>
        <dbReference type="SAM" id="MobiDB-lite"/>
    </source>
</evidence>
<comment type="caution">
    <text evidence="6">The sequence shown here is derived from an EMBL/GenBank/DDBJ whole genome shotgun (WGS) entry which is preliminary data.</text>
</comment>
<organism evidence="6 7">
    <name type="scientific">Gelidibacter maritimus</name>
    <dbReference type="NCBI Taxonomy" id="2761487"/>
    <lineage>
        <taxon>Bacteria</taxon>
        <taxon>Pseudomonadati</taxon>
        <taxon>Bacteroidota</taxon>
        <taxon>Flavobacteriia</taxon>
        <taxon>Flavobacteriales</taxon>
        <taxon>Flavobacteriaceae</taxon>
        <taxon>Gelidibacter</taxon>
    </lineage>
</organism>
<keyword evidence="6" id="KW-0255">Endonuclease</keyword>
<dbReference type="Gene3D" id="1.10.287.1120">
    <property type="entry name" value="Bipartite methylase S protein"/>
    <property type="match status" value="1"/>
</dbReference>
<dbReference type="GO" id="GO:0003677">
    <property type="term" value="F:DNA binding"/>
    <property type="evidence" value="ECO:0007669"/>
    <property type="project" value="UniProtKB-KW"/>
</dbReference>
<keyword evidence="7" id="KW-1185">Reference proteome</keyword>